<dbReference type="InterPro" id="IPR008326">
    <property type="entry name" value="PdhI-like"/>
</dbReference>
<dbReference type="SUPFAM" id="SSF89360">
    <property type="entry name" value="HesB-like domain"/>
    <property type="match status" value="1"/>
</dbReference>
<evidence type="ECO:0000256" key="1">
    <source>
        <dbReference type="ARBA" id="ARBA00006718"/>
    </source>
</evidence>
<evidence type="ECO:0000313" key="3">
    <source>
        <dbReference type="Proteomes" id="UP001139534"/>
    </source>
</evidence>
<proteinExistence type="inferred from homology"/>
<comment type="caution">
    <text evidence="2">The sequence shown here is derived from an EMBL/GenBank/DDBJ whole genome shotgun (WGS) entry which is preliminary data.</text>
</comment>
<dbReference type="EMBL" id="JALPRK010000013">
    <property type="protein sequence ID" value="MCK8488488.1"/>
    <property type="molecule type" value="Genomic_DNA"/>
</dbReference>
<comment type="similarity">
    <text evidence="1">Belongs to the HesB/IscA family.</text>
</comment>
<dbReference type="AlphaFoldDB" id="A0A9X1Y0V9"/>
<dbReference type="Proteomes" id="UP001139534">
    <property type="component" value="Unassembled WGS sequence"/>
</dbReference>
<evidence type="ECO:0008006" key="4">
    <source>
        <dbReference type="Google" id="ProtNLM"/>
    </source>
</evidence>
<dbReference type="PIRSF" id="PIRSF034852">
    <property type="entry name" value="UCP034852"/>
    <property type="match status" value="1"/>
</dbReference>
<keyword evidence="3" id="KW-1185">Reference proteome</keyword>
<sequence length="99" mass="11141">MINVSNKAAEWFKQELGLQAGQAVRFFARYSAGGKLHPGFSLGIDVDKPVSPGIQAEVEGITFYMENQDMWYLDGYHLNVTYDQQLGDIEYEYEAAALN</sequence>
<dbReference type="InterPro" id="IPR035903">
    <property type="entry name" value="HesB-like_dom_sf"/>
</dbReference>
<accession>A0A9X1Y0V9</accession>
<reference evidence="2" key="1">
    <citation type="submission" date="2022-04" db="EMBL/GenBank/DDBJ databases">
        <authorList>
            <person name="Seo M.-J."/>
        </authorList>
    </citation>
    <scope>NUCLEOTIDE SEQUENCE</scope>
    <source>
        <strain evidence="2">MBLB2552</strain>
    </source>
</reference>
<organism evidence="2 3">
    <name type="scientific">Paenibacillus mellifer</name>
    <dbReference type="NCBI Taxonomy" id="2937794"/>
    <lineage>
        <taxon>Bacteria</taxon>
        <taxon>Bacillati</taxon>
        <taxon>Bacillota</taxon>
        <taxon>Bacilli</taxon>
        <taxon>Bacillales</taxon>
        <taxon>Paenibacillaceae</taxon>
        <taxon>Paenibacillus</taxon>
    </lineage>
</organism>
<name>A0A9X1Y0V9_9BACL</name>
<protein>
    <recommendedName>
        <fullName evidence="4">HesB/YadR/YfhF family protein</fullName>
    </recommendedName>
</protein>
<gene>
    <name evidence="2" type="ORF">M0651_15035</name>
</gene>
<dbReference type="RefSeq" id="WP_248552556.1">
    <property type="nucleotide sequence ID" value="NZ_JALPRK010000013.1"/>
</dbReference>
<evidence type="ECO:0000313" key="2">
    <source>
        <dbReference type="EMBL" id="MCK8488488.1"/>
    </source>
</evidence>